<evidence type="ECO:0000313" key="2">
    <source>
        <dbReference type="Proteomes" id="UP000832011"/>
    </source>
</evidence>
<organism evidence="1 2">
    <name type="scientific">Vitreoscilla massiliensis</name>
    <dbReference type="NCBI Taxonomy" id="1689272"/>
    <lineage>
        <taxon>Bacteria</taxon>
        <taxon>Pseudomonadati</taxon>
        <taxon>Pseudomonadota</taxon>
        <taxon>Betaproteobacteria</taxon>
        <taxon>Neisseriales</taxon>
        <taxon>Neisseriaceae</taxon>
        <taxon>Vitreoscilla</taxon>
    </lineage>
</organism>
<proteinExistence type="predicted"/>
<dbReference type="Proteomes" id="UP000832011">
    <property type="component" value="Chromosome"/>
</dbReference>
<gene>
    <name evidence="1" type="ORF">LVJ82_08600</name>
</gene>
<evidence type="ECO:0000313" key="1">
    <source>
        <dbReference type="EMBL" id="UOO91007.1"/>
    </source>
</evidence>
<name>A0ABY4E6C9_9NEIS</name>
<protein>
    <submittedName>
        <fullName evidence="1">Uncharacterized protein</fullName>
    </submittedName>
</protein>
<dbReference type="EMBL" id="CP091511">
    <property type="protein sequence ID" value="UOO91007.1"/>
    <property type="molecule type" value="Genomic_DNA"/>
</dbReference>
<dbReference type="RefSeq" id="WP_058305221.1">
    <property type="nucleotide sequence ID" value="NZ_CABKVG010000006.1"/>
</dbReference>
<sequence>MSPIKLNYYGFILEVPYLGSHQCVAMNALGDIFMFDHEPSISERNASWIPIHGQSYFVASAPELLQQIDWRASYALVNELAAETAQDASKVNNVSLQLICSLVQHQGIADIERHIDHCYELAVKIVHKQKSF</sequence>
<keyword evidence="2" id="KW-1185">Reference proteome</keyword>
<reference evidence="1 2" key="1">
    <citation type="journal article" date="2022" name="Res Sq">
        <title>Evolution of multicellular longitudinally dividing oral cavity symbionts (Neisseriaceae).</title>
        <authorList>
            <person name="Nyongesa S."/>
            <person name="Weber P."/>
            <person name="Bernet E."/>
            <person name="Pullido F."/>
            <person name="Nieckarz M."/>
            <person name="Delaby M."/>
            <person name="Nieves C."/>
            <person name="Viehboeck T."/>
            <person name="Krause N."/>
            <person name="Rivera-Millot A."/>
            <person name="Nakamura A."/>
            <person name="Vischer N."/>
            <person name="VanNieuwenhze M."/>
            <person name="Brun Y."/>
            <person name="Cava F."/>
            <person name="Bulgheresi S."/>
            <person name="Veyrier F."/>
        </authorList>
    </citation>
    <scope>NUCLEOTIDE SEQUENCE [LARGE SCALE GENOMIC DNA]</scope>
    <source>
        <strain evidence="1 2">SN4</strain>
    </source>
</reference>
<accession>A0ABY4E6C9</accession>